<reference evidence="3" key="1">
    <citation type="journal article" date="2014" name="Int. J. Syst. Evol. Microbiol.">
        <title>Complete genome sequence of Corynebacterium casei LMG S-19264T (=DSM 44701T), isolated from a smear-ripened cheese.</title>
        <authorList>
            <consortium name="US DOE Joint Genome Institute (JGI-PGF)"/>
            <person name="Walter F."/>
            <person name="Albersmeier A."/>
            <person name="Kalinowski J."/>
            <person name="Ruckert C."/>
        </authorList>
    </citation>
    <scope>NUCLEOTIDE SEQUENCE</scope>
    <source>
        <strain evidence="3">CGMCC 1.16548</strain>
    </source>
</reference>
<dbReference type="InterPro" id="IPR036890">
    <property type="entry name" value="HATPase_C_sf"/>
</dbReference>
<sequence length="138" mass="15071">MSRPVRHTLRMATPPGDVNTVHDMLEQVWNDVPEIGPEDRLKFEIAVIELASNVMRHADTGTGVVCALVVQTYPDRITATLSDSGEPGDVTLAGRTLPEDALAESGRGIPLIQALVDELRYDSDDGFNHWHITRTLGG</sequence>
<dbReference type="GO" id="GO:0004674">
    <property type="term" value="F:protein serine/threonine kinase activity"/>
    <property type="evidence" value="ECO:0007669"/>
    <property type="project" value="UniProtKB-KW"/>
</dbReference>
<organism evidence="3 4">
    <name type="scientific">Pseudolysinimonas yzui</name>
    <dbReference type="NCBI Taxonomy" id="2708254"/>
    <lineage>
        <taxon>Bacteria</taxon>
        <taxon>Bacillati</taxon>
        <taxon>Actinomycetota</taxon>
        <taxon>Actinomycetes</taxon>
        <taxon>Micrococcales</taxon>
        <taxon>Microbacteriaceae</taxon>
        <taxon>Pseudolysinimonas</taxon>
    </lineage>
</organism>
<dbReference type="InterPro" id="IPR050267">
    <property type="entry name" value="Anti-sigma-factor_SerPK"/>
</dbReference>
<accession>A0A8J3M1T5</accession>
<evidence type="ECO:0000313" key="3">
    <source>
        <dbReference type="EMBL" id="GHF20242.1"/>
    </source>
</evidence>
<dbReference type="Pfam" id="PF13581">
    <property type="entry name" value="HATPase_c_2"/>
    <property type="match status" value="1"/>
</dbReference>
<evidence type="ECO:0000259" key="2">
    <source>
        <dbReference type="Pfam" id="PF13581"/>
    </source>
</evidence>
<comment type="caution">
    <text evidence="3">The sequence shown here is derived from an EMBL/GenBank/DDBJ whole genome shotgun (WGS) entry which is preliminary data.</text>
</comment>
<evidence type="ECO:0000256" key="1">
    <source>
        <dbReference type="ARBA" id="ARBA00022527"/>
    </source>
</evidence>
<dbReference type="SUPFAM" id="SSF55874">
    <property type="entry name" value="ATPase domain of HSP90 chaperone/DNA topoisomerase II/histidine kinase"/>
    <property type="match status" value="1"/>
</dbReference>
<dbReference type="PANTHER" id="PTHR35526">
    <property type="entry name" value="ANTI-SIGMA-F FACTOR RSBW-RELATED"/>
    <property type="match status" value="1"/>
</dbReference>
<protein>
    <recommendedName>
        <fullName evidence="2">Histidine kinase/HSP90-like ATPase domain-containing protein</fullName>
    </recommendedName>
</protein>
<keyword evidence="1" id="KW-0808">Transferase</keyword>
<dbReference type="CDD" id="cd16936">
    <property type="entry name" value="HATPase_RsbW-like"/>
    <property type="match status" value="1"/>
</dbReference>
<proteinExistence type="predicted"/>
<dbReference type="Proteomes" id="UP000617531">
    <property type="component" value="Unassembled WGS sequence"/>
</dbReference>
<dbReference type="PANTHER" id="PTHR35526:SF3">
    <property type="entry name" value="ANTI-SIGMA-F FACTOR RSBW"/>
    <property type="match status" value="1"/>
</dbReference>
<feature type="domain" description="Histidine kinase/HSP90-like ATPase" evidence="2">
    <location>
        <begin position="15"/>
        <end position="127"/>
    </location>
</feature>
<keyword evidence="1" id="KW-0418">Kinase</keyword>
<dbReference type="AlphaFoldDB" id="A0A8J3M1T5"/>
<dbReference type="InterPro" id="IPR003594">
    <property type="entry name" value="HATPase_dom"/>
</dbReference>
<keyword evidence="1" id="KW-0723">Serine/threonine-protein kinase</keyword>
<dbReference type="EMBL" id="BNAI01000004">
    <property type="protein sequence ID" value="GHF20242.1"/>
    <property type="molecule type" value="Genomic_DNA"/>
</dbReference>
<dbReference type="Gene3D" id="3.30.565.10">
    <property type="entry name" value="Histidine kinase-like ATPase, C-terminal domain"/>
    <property type="match status" value="1"/>
</dbReference>
<evidence type="ECO:0000313" key="4">
    <source>
        <dbReference type="Proteomes" id="UP000617531"/>
    </source>
</evidence>
<name>A0A8J3M1T5_9MICO</name>
<keyword evidence="4" id="KW-1185">Reference proteome</keyword>
<reference evidence="3" key="2">
    <citation type="submission" date="2020-09" db="EMBL/GenBank/DDBJ databases">
        <authorList>
            <person name="Sun Q."/>
            <person name="Zhou Y."/>
        </authorList>
    </citation>
    <scope>NUCLEOTIDE SEQUENCE</scope>
    <source>
        <strain evidence="3">CGMCC 1.16548</strain>
    </source>
</reference>
<gene>
    <name evidence="3" type="ORF">GCM10011600_21460</name>
</gene>